<dbReference type="GO" id="GO:0003690">
    <property type="term" value="F:double-stranded DNA binding"/>
    <property type="evidence" value="ECO:0007669"/>
    <property type="project" value="TreeGrafter"/>
</dbReference>
<evidence type="ECO:0000256" key="7">
    <source>
        <dbReference type="ARBA" id="ARBA00023204"/>
    </source>
</evidence>
<feature type="binding site" evidence="10">
    <location>
        <position position="150"/>
    </location>
    <ligand>
        <name>substrate</name>
    </ligand>
</feature>
<keyword evidence="7" id="KW-0234">DNA repair</keyword>
<evidence type="ECO:0000313" key="12">
    <source>
        <dbReference type="Proteomes" id="UP000887561"/>
    </source>
</evidence>
<dbReference type="GO" id="GO:0017005">
    <property type="term" value="F:3'-tyrosyl-DNA phosphodiesterase activity"/>
    <property type="evidence" value="ECO:0007669"/>
    <property type="project" value="TreeGrafter"/>
</dbReference>
<keyword evidence="6" id="KW-0269">Exonuclease</keyword>
<keyword evidence="8" id="KW-0539">Nucleus</keyword>
<evidence type="ECO:0000313" key="13">
    <source>
        <dbReference type="WBParaSite" id="scaffold39947_cov294.g23647"/>
    </source>
</evidence>
<organism evidence="12 13">
    <name type="scientific">Meloidogyne javanica</name>
    <name type="common">Root-knot nematode worm</name>
    <dbReference type="NCBI Taxonomy" id="6303"/>
    <lineage>
        <taxon>Eukaryota</taxon>
        <taxon>Metazoa</taxon>
        <taxon>Ecdysozoa</taxon>
        <taxon>Nematoda</taxon>
        <taxon>Chromadorea</taxon>
        <taxon>Rhabditida</taxon>
        <taxon>Tylenchina</taxon>
        <taxon>Tylenchomorpha</taxon>
        <taxon>Tylenchoidea</taxon>
        <taxon>Meloidogynidae</taxon>
        <taxon>Meloidogyninae</taxon>
        <taxon>Meloidogyne</taxon>
        <taxon>Meloidogyne incognita group</taxon>
    </lineage>
</organism>
<dbReference type="Proteomes" id="UP000887561">
    <property type="component" value="Unplaced"/>
</dbReference>
<feature type="domain" description="PLD phosphodiesterase" evidence="11">
    <location>
        <begin position="143"/>
        <end position="173"/>
    </location>
</feature>
<evidence type="ECO:0000256" key="5">
    <source>
        <dbReference type="ARBA" id="ARBA00022801"/>
    </source>
</evidence>
<evidence type="ECO:0000256" key="2">
    <source>
        <dbReference type="ARBA" id="ARBA00010205"/>
    </source>
</evidence>
<keyword evidence="5" id="KW-0378">Hydrolase</keyword>
<evidence type="ECO:0000256" key="6">
    <source>
        <dbReference type="ARBA" id="ARBA00022839"/>
    </source>
</evidence>
<accession>A0A915MKL6</accession>
<feature type="active site" description="Nucleophile" evidence="9">
    <location>
        <position position="148"/>
    </location>
</feature>
<dbReference type="InterPro" id="IPR010347">
    <property type="entry name" value="Tdp1"/>
</dbReference>
<keyword evidence="3" id="KW-0540">Nuclease</keyword>
<sequence length="220" mass="25020">MKRKHLLETCSDECFSSTVCDFDREFSHPNEEVANIDDDLICIASIDASESSLTKKLKLTNNNKTTKNSWPPPFLGNGLYLTKIDCLPPETNQRALSLFEQYSRSLRNNPISFIVGQPEFGELEKECKNWPNIQVASAVLPFPFGTHHTKLSLFESEHSLHVVVGTANLLPQDWAFKTQMFYHFAAPFAQESEPLIEIDVEEIKTKVAGQRLILKTFLWS</sequence>
<evidence type="ECO:0000256" key="1">
    <source>
        <dbReference type="ARBA" id="ARBA00004123"/>
    </source>
</evidence>
<dbReference type="PROSITE" id="PS50035">
    <property type="entry name" value="PLD"/>
    <property type="match status" value="1"/>
</dbReference>
<dbReference type="GO" id="GO:0004527">
    <property type="term" value="F:exonuclease activity"/>
    <property type="evidence" value="ECO:0007669"/>
    <property type="project" value="UniProtKB-KW"/>
</dbReference>
<dbReference type="GO" id="GO:0006281">
    <property type="term" value="P:DNA repair"/>
    <property type="evidence" value="ECO:0007669"/>
    <property type="project" value="UniProtKB-KW"/>
</dbReference>
<dbReference type="AlphaFoldDB" id="A0A915MKL6"/>
<dbReference type="GO" id="GO:0005634">
    <property type="term" value="C:nucleus"/>
    <property type="evidence" value="ECO:0007669"/>
    <property type="project" value="UniProtKB-SubCell"/>
</dbReference>
<dbReference type="InterPro" id="IPR001736">
    <property type="entry name" value="PLipase_D/transphosphatidylase"/>
</dbReference>
<evidence type="ECO:0000256" key="9">
    <source>
        <dbReference type="PIRSR" id="PIRSR610347-1"/>
    </source>
</evidence>
<protein>
    <submittedName>
        <fullName evidence="13">PLD phosphodiesterase domain-containing protein</fullName>
    </submittedName>
</protein>
<name>A0A915MKL6_MELJA</name>
<dbReference type="WBParaSite" id="scaffold39947_cov294.g23647">
    <property type="protein sequence ID" value="scaffold39947_cov294.g23647"/>
    <property type="gene ID" value="scaffold39947_cov294.g23647"/>
</dbReference>
<dbReference type="SUPFAM" id="SSF56024">
    <property type="entry name" value="Phospholipase D/nuclease"/>
    <property type="match status" value="1"/>
</dbReference>
<keyword evidence="12" id="KW-1185">Reference proteome</keyword>
<proteinExistence type="inferred from homology"/>
<evidence type="ECO:0000256" key="4">
    <source>
        <dbReference type="ARBA" id="ARBA00022763"/>
    </source>
</evidence>
<comment type="subcellular location">
    <subcellularLocation>
        <location evidence="1">Nucleus</location>
    </subcellularLocation>
</comment>
<evidence type="ECO:0000256" key="3">
    <source>
        <dbReference type="ARBA" id="ARBA00022722"/>
    </source>
</evidence>
<dbReference type="GO" id="GO:0003697">
    <property type="term" value="F:single-stranded DNA binding"/>
    <property type="evidence" value="ECO:0007669"/>
    <property type="project" value="TreeGrafter"/>
</dbReference>
<evidence type="ECO:0000256" key="10">
    <source>
        <dbReference type="PIRSR" id="PIRSR610347-2"/>
    </source>
</evidence>
<reference evidence="13" key="1">
    <citation type="submission" date="2022-11" db="UniProtKB">
        <authorList>
            <consortium name="WormBaseParasite"/>
        </authorList>
    </citation>
    <scope>IDENTIFICATION</scope>
</reference>
<dbReference type="PANTHER" id="PTHR12415:SF0">
    <property type="entry name" value="TYROSYL-DNA PHOSPHODIESTERASE 1"/>
    <property type="match status" value="1"/>
</dbReference>
<keyword evidence="4" id="KW-0227">DNA damage</keyword>
<evidence type="ECO:0000259" key="11">
    <source>
        <dbReference type="PROSITE" id="PS50035"/>
    </source>
</evidence>
<evidence type="ECO:0000256" key="8">
    <source>
        <dbReference type="ARBA" id="ARBA00023242"/>
    </source>
</evidence>
<comment type="similarity">
    <text evidence="2">Belongs to the tyrosyl-DNA phosphodiesterase family.</text>
</comment>
<dbReference type="Gene3D" id="3.30.870.10">
    <property type="entry name" value="Endonuclease Chain A"/>
    <property type="match status" value="1"/>
</dbReference>
<dbReference type="PANTHER" id="PTHR12415">
    <property type="entry name" value="TYROSYL-DNA PHOSPHODIESTERASE 1"/>
    <property type="match status" value="1"/>
</dbReference>
<dbReference type="Pfam" id="PF06087">
    <property type="entry name" value="Tyr-DNA_phospho"/>
    <property type="match status" value="1"/>
</dbReference>